<accession>A0A2S6IBX2</accession>
<sequence>MDNDGHGKISFWQFINSSFFLLLLGFGLSSVVGTYIADRLQQRSWERQSQLEEERRDYEWSREKKFELLRRKLDDGQNSLESISDLINLRFYRLQNAYINIVQGNVALANSSWNEYFDVVEEWNVKLLINQNNIRRLVNEEESILFNNYETDNPDLVKAYSIHGQFYLAHQEILDLLRCLRRENCRINSDQKESANEMLRLLDYNSDAFVDRISDIFFNRTIELESLKLD</sequence>
<protein>
    <submittedName>
        <fullName evidence="2">Uncharacterized protein</fullName>
    </submittedName>
</protein>
<feature type="transmembrane region" description="Helical" evidence="1">
    <location>
        <begin position="12"/>
        <end position="37"/>
    </location>
</feature>
<dbReference type="RefSeq" id="WP_146088650.1">
    <property type="nucleotide sequence ID" value="NZ_PTJC01000001.1"/>
</dbReference>
<comment type="caution">
    <text evidence="2">The sequence shown here is derived from an EMBL/GenBank/DDBJ whole genome shotgun (WGS) entry which is preliminary data.</text>
</comment>
<gene>
    <name evidence="2" type="ORF">CLV84_0001</name>
</gene>
<keyword evidence="1" id="KW-0472">Membrane</keyword>
<name>A0A2S6IBX2_9BACT</name>
<evidence type="ECO:0000313" key="3">
    <source>
        <dbReference type="Proteomes" id="UP000237662"/>
    </source>
</evidence>
<proteinExistence type="predicted"/>
<keyword evidence="3" id="KW-1185">Reference proteome</keyword>
<dbReference type="AlphaFoldDB" id="A0A2S6IBX2"/>
<keyword evidence="1" id="KW-0812">Transmembrane</keyword>
<keyword evidence="1" id="KW-1133">Transmembrane helix</keyword>
<dbReference type="EMBL" id="PTJC01000001">
    <property type="protein sequence ID" value="PPK89086.1"/>
    <property type="molecule type" value="Genomic_DNA"/>
</dbReference>
<dbReference type="Proteomes" id="UP000237662">
    <property type="component" value="Unassembled WGS sequence"/>
</dbReference>
<reference evidence="2 3" key="1">
    <citation type="submission" date="2018-02" db="EMBL/GenBank/DDBJ databases">
        <title>Genomic Encyclopedia of Archaeal and Bacterial Type Strains, Phase II (KMG-II): from individual species to whole genera.</title>
        <authorList>
            <person name="Goeker M."/>
        </authorList>
    </citation>
    <scope>NUCLEOTIDE SEQUENCE [LARGE SCALE GENOMIC DNA]</scope>
    <source>
        <strain evidence="2 3">DSM 29526</strain>
    </source>
</reference>
<evidence type="ECO:0000256" key="1">
    <source>
        <dbReference type="SAM" id="Phobius"/>
    </source>
</evidence>
<organism evidence="2 3">
    <name type="scientific">Neolewinella xylanilytica</name>
    <dbReference type="NCBI Taxonomy" id="1514080"/>
    <lineage>
        <taxon>Bacteria</taxon>
        <taxon>Pseudomonadati</taxon>
        <taxon>Bacteroidota</taxon>
        <taxon>Saprospiria</taxon>
        <taxon>Saprospirales</taxon>
        <taxon>Lewinellaceae</taxon>
        <taxon>Neolewinella</taxon>
    </lineage>
</organism>
<evidence type="ECO:0000313" key="2">
    <source>
        <dbReference type="EMBL" id="PPK89086.1"/>
    </source>
</evidence>